<dbReference type="InterPro" id="IPR051011">
    <property type="entry name" value="Metal_resp_trans_reg"/>
</dbReference>
<sequence length="87" mass="9447">MIAGQTEKRAELLKALGHPARLAIVRGLLGSECNVNKMVNGLGLPQSTVSQHLNVLKAAGVIKGERRGVKVCYRVVDQFVKKVLEIK</sequence>
<organism evidence="5 6">
    <name type="scientific">candidate division WOR-1 bacterium RIFOXYC12_FULL_54_18</name>
    <dbReference type="NCBI Taxonomy" id="1802584"/>
    <lineage>
        <taxon>Bacteria</taxon>
        <taxon>Bacillati</taxon>
        <taxon>Saganbacteria</taxon>
    </lineage>
</organism>
<dbReference type="PANTHER" id="PTHR43132:SF2">
    <property type="entry name" value="ARSENICAL RESISTANCE OPERON REPRESSOR ARSR-RELATED"/>
    <property type="match status" value="1"/>
</dbReference>
<dbReference type="InterPro" id="IPR011991">
    <property type="entry name" value="ArsR-like_HTH"/>
</dbReference>
<dbReference type="GO" id="GO:0003677">
    <property type="term" value="F:DNA binding"/>
    <property type="evidence" value="ECO:0007669"/>
    <property type="project" value="UniProtKB-KW"/>
</dbReference>
<dbReference type="NCBIfam" id="NF033788">
    <property type="entry name" value="HTH_metalloreg"/>
    <property type="match status" value="1"/>
</dbReference>
<evidence type="ECO:0000313" key="5">
    <source>
        <dbReference type="EMBL" id="OGC28711.1"/>
    </source>
</evidence>
<evidence type="ECO:0000313" key="6">
    <source>
        <dbReference type="Proteomes" id="UP000178602"/>
    </source>
</evidence>
<evidence type="ECO:0000259" key="4">
    <source>
        <dbReference type="PROSITE" id="PS50987"/>
    </source>
</evidence>
<dbReference type="PANTHER" id="PTHR43132">
    <property type="entry name" value="ARSENICAL RESISTANCE OPERON REPRESSOR ARSR-RELATED"/>
    <property type="match status" value="1"/>
</dbReference>
<reference evidence="5 6" key="1">
    <citation type="journal article" date="2016" name="Nat. Commun.">
        <title>Thousands of microbial genomes shed light on interconnected biogeochemical processes in an aquifer system.</title>
        <authorList>
            <person name="Anantharaman K."/>
            <person name="Brown C.T."/>
            <person name="Hug L.A."/>
            <person name="Sharon I."/>
            <person name="Castelle C.J."/>
            <person name="Probst A.J."/>
            <person name="Thomas B.C."/>
            <person name="Singh A."/>
            <person name="Wilkins M.J."/>
            <person name="Karaoz U."/>
            <person name="Brodie E.L."/>
            <person name="Williams K.H."/>
            <person name="Hubbard S.S."/>
            <person name="Banfield J.F."/>
        </authorList>
    </citation>
    <scope>NUCLEOTIDE SEQUENCE [LARGE SCALE GENOMIC DNA]</scope>
</reference>
<accession>A0A1F4T7F0</accession>
<dbReference type="InterPro" id="IPR001845">
    <property type="entry name" value="HTH_ArsR_DNA-bd_dom"/>
</dbReference>
<evidence type="ECO:0000256" key="1">
    <source>
        <dbReference type="ARBA" id="ARBA00023015"/>
    </source>
</evidence>
<dbReference type="Proteomes" id="UP000178602">
    <property type="component" value="Unassembled WGS sequence"/>
</dbReference>
<proteinExistence type="predicted"/>
<dbReference type="CDD" id="cd00090">
    <property type="entry name" value="HTH_ARSR"/>
    <property type="match status" value="1"/>
</dbReference>
<dbReference type="GO" id="GO:0003700">
    <property type="term" value="F:DNA-binding transcription factor activity"/>
    <property type="evidence" value="ECO:0007669"/>
    <property type="project" value="InterPro"/>
</dbReference>
<keyword evidence="2" id="KW-0238">DNA-binding</keyword>
<keyword evidence="1" id="KW-0805">Transcription regulation</keyword>
<dbReference type="InterPro" id="IPR036390">
    <property type="entry name" value="WH_DNA-bd_sf"/>
</dbReference>
<dbReference type="Pfam" id="PF01022">
    <property type="entry name" value="HTH_5"/>
    <property type="match status" value="1"/>
</dbReference>
<comment type="caution">
    <text evidence="5">The sequence shown here is derived from an EMBL/GenBank/DDBJ whole genome shotgun (WGS) entry which is preliminary data.</text>
</comment>
<dbReference type="Gene3D" id="1.10.10.10">
    <property type="entry name" value="Winged helix-like DNA-binding domain superfamily/Winged helix DNA-binding domain"/>
    <property type="match status" value="1"/>
</dbReference>
<evidence type="ECO:0000256" key="2">
    <source>
        <dbReference type="ARBA" id="ARBA00023125"/>
    </source>
</evidence>
<dbReference type="AlphaFoldDB" id="A0A1F4T7F0"/>
<dbReference type="SUPFAM" id="SSF46785">
    <property type="entry name" value="Winged helix' DNA-binding domain"/>
    <property type="match status" value="1"/>
</dbReference>
<dbReference type="SMART" id="SM00418">
    <property type="entry name" value="HTH_ARSR"/>
    <property type="match status" value="1"/>
</dbReference>
<feature type="domain" description="HTH arsR-type" evidence="4">
    <location>
        <begin position="1"/>
        <end position="87"/>
    </location>
</feature>
<dbReference type="EMBL" id="MEUG01000001">
    <property type="protein sequence ID" value="OGC28711.1"/>
    <property type="molecule type" value="Genomic_DNA"/>
</dbReference>
<dbReference type="PRINTS" id="PR00778">
    <property type="entry name" value="HTHARSR"/>
</dbReference>
<dbReference type="PROSITE" id="PS50987">
    <property type="entry name" value="HTH_ARSR_2"/>
    <property type="match status" value="1"/>
</dbReference>
<name>A0A1F4T7F0_UNCSA</name>
<keyword evidence="3" id="KW-0804">Transcription</keyword>
<evidence type="ECO:0000256" key="3">
    <source>
        <dbReference type="ARBA" id="ARBA00023163"/>
    </source>
</evidence>
<dbReference type="InterPro" id="IPR036388">
    <property type="entry name" value="WH-like_DNA-bd_sf"/>
</dbReference>
<gene>
    <name evidence="5" type="ORF">A3K49_07145</name>
</gene>
<protein>
    <submittedName>
        <fullName evidence="5">Transcriptional regulator</fullName>
    </submittedName>
</protein>